<keyword evidence="4" id="KW-1185">Reference proteome</keyword>
<comment type="caution">
    <text evidence="3">The sequence shown here is derived from an EMBL/GenBank/DDBJ whole genome shotgun (WGS) entry which is preliminary data.</text>
</comment>
<dbReference type="Pfam" id="PF03016">
    <property type="entry name" value="Exostosin_GT47"/>
    <property type="match status" value="1"/>
</dbReference>
<proteinExistence type="predicted"/>
<organism evidence="3 4">
    <name type="scientific">Aureococcus anophagefferens</name>
    <name type="common">Harmful bloom alga</name>
    <dbReference type="NCBI Taxonomy" id="44056"/>
    <lineage>
        <taxon>Eukaryota</taxon>
        <taxon>Sar</taxon>
        <taxon>Stramenopiles</taxon>
        <taxon>Ochrophyta</taxon>
        <taxon>Pelagophyceae</taxon>
        <taxon>Pelagomonadales</taxon>
        <taxon>Pelagomonadaceae</taxon>
        <taxon>Aureococcus</taxon>
    </lineage>
</organism>
<keyword evidence="3" id="KW-0406">Ion transport</keyword>
<dbReference type="Proteomes" id="UP001363151">
    <property type="component" value="Unassembled WGS sequence"/>
</dbReference>
<dbReference type="EMBL" id="JBBJCI010000097">
    <property type="protein sequence ID" value="KAK7248451.1"/>
    <property type="molecule type" value="Genomic_DNA"/>
</dbReference>
<dbReference type="InterPro" id="IPR040911">
    <property type="entry name" value="Exostosin_GT47"/>
</dbReference>
<evidence type="ECO:0000313" key="3">
    <source>
        <dbReference type="EMBL" id="KAK7248451.1"/>
    </source>
</evidence>
<gene>
    <name evidence="3" type="ORF">SO694_00169024</name>
</gene>
<feature type="domain" description="Exostosin GT47" evidence="2">
    <location>
        <begin position="352"/>
        <end position="399"/>
    </location>
</feature>
<keyword evidence="1" id="KW-0732">Signal</keyword>
<dbReference type="GO" id="GO:0034220">
    <property type="term" value="P:monoatomic ion transmembrane transport"/>
    <property type="evidence" value="ECO:0007669"/>
    <property type="project" value="UniProtKB-KW"/>
</dbReference>
<evidence type="ECO:0000256" key="1">
    <source>
        <dbReference type="SAM" id="SignalP"/>
    </source>
</evidence>
<feature type="signal peptide" evidence="1">
    <location>
        <begin position="1"/>
        <end position="16"/>
    </location>
</feature>
<keyword evidence="3" id="KW-0407">Ion channel</keyword>
<accession>A0ABR1G562</accession>
<evidence type="ECO:0000259" key="2">
    <source>
        <dbReference type="Pfam" id="PF03016"/>
    </source>
</evidence>
<evidence type="ECO:0000313" key="4">
    <source>
        <dbReference type="Proteomes" id="UP001363151"/>
    </source>
</evidence>
<feature type="chain" id="PRO_5045989151" evidence="1">
    <location>
        <begin position="17"/>
        <end position="473"/>
    </location>
</feature>
<keyword evidence="3" id="KW-0813">Transport</keyword>
<protein>
    <submittedName>
        <fullName evidence="3">Potassium channel</fullName>
    </submittedName>
</protein>
<reference evidence="3 4" key="1">
    <citation type="submission" date="2024-03" db="EMBL/GenBank/DDBJ databases">
        <title>Aureococcus anophagefferens CCMP1851 and Kratosvirus quantuckense: Draft genome of a second virus-susceptible host strain in the model system.</title>
        <authorList>
            <person name="Chase E."/>
            <person name="Truchon A.R."/>
            <person name="Schepens W."/>
            <person name="Wilhelm S.W."/>
        </authorList>
    </citation>
    <scope>NUCLEOTIDE SEQUENCE [LARGE SCALE GENOMIC DNA]</scope>
    <source>
        <strain evidence="3 4">CCMP1851</strain>
    </source>
</reference>
<name>A0ABR1G562_AURAN</name>
<sequence length="473" mass="51435">MTRLLRVVLLGAVASAGKTRREKQAGAAADAPIKKTIGSKKGPPAWWNLGHGIGCPFFEAEDPGWHWVGPRGAKQTCNATQKKPPEKRARLCRQTGASGVAAADACPNACVRCCAGASFLDASPGPRCDAVAREFADAAAAAATLESFCDDPPPRRHDDANRTHYPGPRAVESACFGIFQEAHVSASPGDAALSRDMQASCCNYQILNRGRRNASAIIRGTIEDTRRYLMFPRSQIEAARHYAATSTRDVDLNFMGRLYDGDGDDGASLLDYALRKDYDPVVFSSRVAARMRAWVLPFVKRYFTADSVLLDTSVKDAATHVPLGAYDRSVGGDGALAGFRPIALNFTTGATTCKKATCDPAYYEKLARSRFTLAPAGDMPWSLRFFEAVMAGSVPILSSKEHAGRNHAEKTLGYKYLLVSEYVARRRRFPGAAPYCAEWADHNLAIFLEHQSYIEDPATVRPRLDRCLAEGFA</sequence>